<evidence type="ECO:0000256" key="2">
    <source>
        <dbReference type="ARBA" id="ARBA00022803"/>
    </source>
</evidence>
<dbReference type="EMBL" id="KZ998413">
    <property type="protein sequence ID" value="RKO86174.1"/>
    <property type="molecule type" value="Genomic_DNA"/>
</dbReference>
<evidence type="ECO:0000313" key="4">
    <source>
        <dbReference type="Proteomes" id="UP000269721"/>
    </source>
</evidence>
<gene>
    <name evidence="3" type="ORF">BDK51DRAFT_1701</name>
</gene>
<dbReference type="Pfam" id="PF13432">
    <property type="entry name" value="TPR_16"/>
    <property type="match status" value="1"/>
</dbReference>
<accession>A0A4P9W228</accession>
<dbReference type="AlphaFoldDB" id="A0A4P9W228"/>
<protein>
    <submittedName>
        <fullName evidence="3">Uncharacterized protein</fullName>
    </submittedName>
</protein>
<dbReference type="PANTHER" id="PTHR15704:SF7">
    <property type="entry name" value="SUPERKILLER COMPLEX PROTEIN 3"/>
    <property type="match status" value="1"/>
</dbReference>
<dbReference type="SUPFAM" id="SSF48452">
    <property type="entry name" value="TPR-like"/>
    <property type="match status" value="1"/>
</dbReference>
<dbReference type="PANTHER" id="PTHR15704">
    <property type="entry name" value="SUPERKILLER 3 PROTEIN-RELATED"/>
    <property type="match status" value="1"/>
</dbReference>
<proteinExistence type="predicted"/>
<dbReference type="GO" id="GO:0055087">
    <property type="term" value="C:Ski complex"/>
    <property type="evidence" value="ECO:0007669"/>
    <property type="project" value="InterPro"/>
</dbReference>
<reference evidence="4" key="1">
    <citation type="journal article" date="2018" name="Nat. Microbiol.">
        <title>Leveraging single-cell genomics to expand the fungal tree of life.</title>
        <authorList>
            <person name="Ahrendt S.R."/>
            <person name="Quandt C.A."/>
            <person name="Ciobanu D."/>
            <person name="Clum A."/>
            <person name="Salamov A."/>
            <person name="Andreopoulos B."/>
            <person name="Cheng J.F."/>
            <person name="Woyke T."/>
            <person name="Pelin A."/>
            <person name="Henrissat B."/>
            <person name="Reynolds N.K."/>
            <person name="Benny G.L."/>
            <person name="Smith M.E."/>
            <person name="James T.Y."/>
            <person name="Grigoriev I.V."/>
        </authorList>
    </citation>
    <scope>NUCLEOTIDE SEQUENCE [LARGE SCALE GENOMIC DNA]</scope>
</reference>
<evidence type="ECO:0000313" key="3">
    <source>
        <dbReference type="EMBL" id="RKO86174.1"/>
    </source>
</evidence>
<dbReference type="InterPro" id="IPR039226">
    <property type="entry name" value="Ski3/TTC37"/>
</dbReference>
<keyword evidence="4" id="KW-1185">Reference proteome</keyword>
<sequence length="72" mass="7949">KALLKAARDDIAKKDYPAARQKCQDILDLDPTNYHALVYLGVAEEKEGRDAESEAAYRKAVAANPESPLAYQ</sequence>
<dbReference type="GO" id="GO:0006401">
    <property type="term" value="P:RNA catabolic process"/>
    <property type="evidence" value="ECO:0007669"/>
    <property type="project" value="InterPro"/>
</dbReference>
<keyword evidence="2" id="KW-0802">TPR repeat</keyword>
<dbReference type="InterPro" id="IPR011990">
    <property type="entry name" value="TPR-like_helical_dom_sf"/>
</dbReference>
<name>A0A4P9W228_9FUNG</name>
<feature type="non-terminal residue" evidence="3">
    <location>
        <position position="72"/>
    </location>
</feature>
<evidence type="ECO:0000256" key="1">
    <source>
        <dbReference type="ARBA" id="ARBA00022737"/>
    </source>
</evidence>
<dbReference type="Gene3D" id="1.25.40.10">
    <property type="entry name" value="Tetratricopeptide repeat domain"/>
    <property type="match status" value="1"/>
</dbReference>
<keyword evidence="1" id="KW-0677">Repeat</keyword>
<dbReference type="OrthoDB" id="421075at2759"/>
<feature type="non-terminal residue" evidence="3">
    <location>
        <position position="1"/>
    </location>
</feature>
<organism evidence="3 4">
    <name type="scientific">Blyttiomyces helicus</name>
    <dbReference type="NCBI Taxonomy" id="388810"/>
    <lineage>
        <taxon>Eukaryota</taxon>
        <taxon>Fungi</taxon>
        <taxon>Fungi incertae sedis</taxon>
        <taxon>Chytridiomycota</taxon>
        <taxon>Chytridiomycota incertae sedis</taxon>
        <taxon>Chytridiomycetes</taxon>
        <taxon>Chytridiomycetes incertae sedis</taxon>
        <taxon>Blyttiomyces</taxon>
    </lineage>
</organism>
<dbReference type="Proteomes" id="UP000269721">
    <property type="component" value="Unassembled WGS sequence"/>
</dbReference>